<name>A0A813VZS3_9BILA</name>
<feature type="compositionally biased region" description="Polar residues" evidence="1">
    <location>
        <begin position="268"/>
        <end position="288"/>
    </location>
</feature>
<dbReference type="Proteomes" id="UP000663829">
    <property type="component" value="Unassembled WGS sequence"/>
</dbReference>
<dbReference type="EMBL" id="CAJOBA010061063">
    <property type="protein sequence ID" value="CAF4328310.1"/>
    <property type="molecule type" value="Genomic_DNA"/>
</dbReference>
<gene>
    <name evidence="2" type="ORF">GPM918_LOCUS5766</name>
    <name evidence="3" type="ORF">OVA965_LOCUS38727</name>
    <name evidence="4" type="ORF">SRO942_LOCUS5764</name>
    <name evidence="5" type="ORF">TMI583_LOCUS39941</name>
</gene>
<dbReference type="EMBL" id="CAJNOQ010000852">
    <property type="protein sequence ID" value="CAF0845020.1"/>
    <property type="molecule type" value="Genomic_DNA"/>
</dbReference>
<feature type="region of interest" description="Disordered" evidence="1">
    <location>
        <begin position="330"/>
        <end position="359"/>
    </location>
</feature>
<proteinExistence type="predicted"/>
<comment type="caution">
    <text evidence="2">The sequence shown here is derived from an EMBL/GenBank/DDBJ whole genome shotgun (WGS) entry which is preliminary data.</text>
</comment>
<feature type="region of interest" description="Disordered" evidence="1">
    <location>
        <begin position="248"/>
        <end position="288"/>
    </location>
</feature>
<feature type="region of interest" description="Disordered" evidence="1">
    <location>
        <begin position="156"/>
        <end position="186"/>
    </location>
</feature>
<feature type="region of interest" description="Disordered" evidence="1">
    <location>
        <begin position="1"/>
        <end position="34"/>
    </location>
</feature>
<evidence type="ECO:0000313" key="5">
    <source>
        <dbReference type="EMBL" id="CAF4328310.1"/>
    </source>
</evidence>
<evidence type="ECO:0000313" key="3">
    <source>
        <dbReference type="EMBL" id="CAF1540085.1"/>
    </source>
</evidence>
<evidence type="ECO:0000313" key="4">
    <source>
        <dbReference type="EMBL" id="CAF3632517.1"/>
    </source>
</evidence>
<sequence>MVVAAVQQNQQKHSSSLKRYQEEEEEEEEGEEELKLKLNKVQQSTVNKCDTSQTVDHCSSSSITSLSAQHFNSESTGFQQSNLKKNSSKDKIKTNLWSQSAYPKFRKLTANMEIHRQRFSQLNPHFERFFQYKTTANPIQQSLSNDNDFQTIYPQISSNIPRPPQRQKARSRQQNNHFFSSQKQQLLKVDDGDYQQQEHKPIPTFRRYNSATKLDYSDINSNKKECITLANLTKVLHILQNRATIGETTAKSNSDKSDTTTTSSQSSVKQRVQQHLQNTASRWWKQGRSSTTMMIPTDQNTAPSSATIQQQHEQPQDFLPVLTIVNANHPIYPQHPPARSKSSRRFSSRKTPTISTNIHPAITPIPSTNVIHSKGATIQQHQEPLIMSTKGVRLHATNQQLLNYIQRQRLVRQP</sequence>
<feature type="compositionally biased region" description="Polar residues" evidence="1">
    <location>
        <begin position="172"/>
        <end position="185"/>
    </location>
</feature>
<feature type="compositionally biased region" description="Polar residues" evidence="1">
    <location>
        <begin position="1"/>
        <end position="18"/>
    </location>
</feature>
<dbReference type="Proteomes" id="UP000681722">
    <property type="component" value="Unassembled WGS sequence"/>
</dbReference>
<protein>
    <submittedName>
        <fullName evidence="2">Uncharacterized protein</fullName>
    </submittedName>
</protein>
<feature type="compositionally biased region" description="Acidic residues" evidence="1">
    <location>
        <begin position="22"/>
        <end position="32"/>
    </location>
</feature>
<evidence type="ECO:0000256" key="1">
    <source>
        <dbReference type="SAM" id="MobiDB-lite"/>
    </source>
</evidence>
<dbReference type="OrthoDB" id="10037653at2759"/>
<evidence type="ECO:0000313" key="6">
    <source>
        <dbReference type="Proteomes" id="UP000663829"/>
    </source>
</evidence>
<dbReference type="EMBL" id="CAJOBC010000851">
    <property type="protein sequence ID" value="CAF3632517.1"/>
    <property type="molecule type" value="Genomic_DNA"/>
</dbReference>
<dbReference type="Proteomes" id="UP000677228">
    <property type="component" value="Unassembled WGS sequence"/>
</dbReference>
<dbReference type="AlphaFoldDB" id="A0A813VZS3"/>
<dbReference type="Proteomes" id="UP000682733">
    <property type="component" value="Unassembled WGS sequence"/>
</dbReference>
<organism evidence="2 6">
    <name type="scientific">Didymodactylos carnosus</name>
    <dbReference type="NCBI Taxonomy" id="1234261"/>
    <lineage>
        <taxon>Eukaryota</taxon>
        <taxon>Metazoa</taxon>
        <taxon>Spiralia</taxon>
        <taxon>Gnathifera</taxon>
        <taxon>Rotifera</taxon>
        <taxon>Eurotatoria</taxon>
        <taxon>Bdelloidea</taxon>
        <taxon>Philodinida</taxon>
        <taxon>Philodinidae</taxon>
        <taxon>Didymodactylos</taxon>
    </lineage>
</organism>
<keyword evidence="6" id="KW-1185">Reference proteome</keyword>
<evidence type="ECO:0000313" key="2">
    <source>
        <dbReference type="EMBL" id="CAF0845020.1"/>
    </source>
</evidence>
<dbReference type="EMBL" id="CAJNOK010038733">
    <property type="protein sequence ID" value="CAF1540085.1"/>
    <property type="molecule type" value="Genomic_DNA"/>
</dbReference>
<reference evidence="2" key="1">
    <citation type="submission" date="2021-02" db="EMBL/GenBank/DDBJ databases">
        <authorList>
            <person name="Nowell W R."/>
        </authorList>
    </citation>
    <scope>NUCLEOTIDE SEQUENCE</scope>
</reference>
<accession>A0A813VZS3</accession>